<dbReference type="PANTHER" id="PTHR23403:SF6">
    <property type="entry name" value="CYTOSOLIC NEUTRAL TREHALASE-RELATED"/>
    <property type="match status" value="1"/>
</dbReference>
<name>A0ABS0WVM8_9FLAO</name>
<comment type="caution">
    <text evidence="2">The sequence shown here is derived from an EMBL/GenBank/DDBJ whole genome shotgun (WGS) entry which is preliminary data.</text>
</comment>
<evidence type="ECO:0000259" key="1">
    <source>
        <dbReference type="Pfam" id="PF22422"/>
    </source>
</evidence>
<feature type="domain" description="Mannosylglycerate hydrolase MGH1-like glycoside hydrolase" evidence="1">
    <location>
        <begin position="78"/>
        <end position="397"/>
    </location>
</feature>
<dbReference type="Proteomes" id="UP000623301">
    <property type="component" value="Unassembled WGS sequence"/>
</dbReference>
<gene>
    <name evidence="2" type="ORF">JBL43_17515</name>
</gene>
<protein>
    <recommendedName>
        <fullName evidence="1">Mannosylglycerate hydrolase MGH1-like glycoside hydrolase domain-containing protein</fullName>
    </recommendedName>
</protein>
<organism evidence="2 3">
    <name type="scientific">Aureibaculum flavum</name>
    <dbReference type="NCBI Taxonomy" id="2795986"/>
    <lineage>
        <taxon>Bacteria</taxon>
        <taxon>Pseudomonadati</taxon>
        <taxon>Bacteroidota</taxon>
        <taxon>Flavobacteriia</taxon>
        <taxon>Flavobacteriales</taxon>
        <taxon>Flavobacteriaceae</taxon>
        <taxon>Aureibaculum</taxon>
    </lineage>
</organism>
<dbReference type="Pfam" id="PF22422">
    <property type="entry name" value="MGH1-like_GH"/>
    <property type="match status" value="1"/>
</dbReference>
<dbReference type="InterPro" id="IPR012341">
    <property type="entry name" value="6hp_glycosidase-like_sf"/>
</dbReference>
<proteinExistence type="predicted"/>
<dbReference type="EMBL" id="JAEHFJ010000011">
    <property type="protein sequence ID" value="MBJ2176056.1"/>
    <property type="molecule type" value="Genomic_DNA"/>
</dbReference>
<dbReference type="InterPro" id="IPR001661">
    <property type="entry name" value="Glyco_hydro_37"/>
</dbReference>
<accession>A0ABS0WVM8</accession>
<sequence>MNKIGRILFIAVLCVSCAKQVDKNTEMHTTTSSNEIKKEDLKDLYSEVKTKFEALSPRVIQPAEGYLEYPYLIPAGFYKQMWDWDGFFMGNYFVSKGKPEYLKYWAENLILGIDDEGYVSGCATTKGPRPIFGKFAMKPFLSQGVYLASKKLEDFEWIRSSYDKIKHVLSYREKTQQDSITGLFFWDVAMQSGADNNAGLNYFMEDTRSYLAPDASAWQYKEYIAQAEIAKKLGKEDDAKLYTEKANKLKEAINTYLWSDEDSIYYTVDRETRDFYKRISFSSFIPLAAGLASEENGKKTIERYLINPDHMKAKYGYRTLSAMDPDYNNKNIIVPFSNWQGPVWPIANYIYSIGLKKYGYDAELAWLGKTMGNLLIGDIDKFDTMHENYHADTGVPLAPSDDHVDENGKIVGFISWNLCVENILNGVVNDDWMLLDIN</sequence>
<dbReference type="SUPFAM" id="SSF48208">
    <property type="entry name" value="Six-hairpin glycosidases"/>
    <property type="match status" value="1"/>
</dbReference>
<dbReference type="InterPro" id="IPR054491">
    <property type="entry name" value="MGH1-like_GH"/>
</dbReference>
<reference evidence="2 3" key="1">
    <citation type="submission" date="2020-12" db="EMBL/GenBank/DDBJ databases">
        <title>Aureibaculum luteum sp. nov. and Aureibaculum flavum sp. nov., novel members of the family Flavobacteriaceae isolated from Antarctic intertidal sediments.</title>
        <authorList>
            <person name="He X."/>
            <person name="Zhang X."/>
        </authorList>
    </citation>
    <scope>NUCLEOTIDE SEQUENCE [LARGE SCALE GENOMIC DNA]</scope>
    <source>
        <strain evidence="2 3">A20</strain>
    </source>
</reference>
<dbReference type="Gene3D" id="1.50.10.10">
    <property type="match status" value="1"/>
</dbReference>
<evidence type="ECO:0000313" key="3">
    <source>
        <dbReference type="Proteomes" id="UP000623301"/>
    </source>
</evidence>
<evidence type="ECO:0000313" key="2">
    <source>
        <dbReference type="EMBL" id="MBJ2176056.1"/>
    </source>
</evidence>
<dbReference type="RefSeq" id="WP_198842688.1">
    <property type="nucleotide sequence ID" value="NZ_JAEHFJ010000011.1"/>
</dbReference>
<keyword evidence="3" id="KW-1185">Reference proteome</keyword>
<dbReference type="InterPro" id="IPR008928">
    <property type="entry name" value="6-hairpin_glycosidase_sf"/>
</dbReference>
<dbReference type="PANTHER" id="PTHR23403">
    <property type="entry name" value="TREHALASE"/>
    <property type="match status" value="1"/>
</dbReference>